<reference evidence="1 2" key="1">
    <citation type="journal article" date="2018" name="MBio">
        <title>Comparative Genomics Reveals the Core Gene Toolbox for the Fungus-Insect Symbiosis.</title>
        <authorList>
            <person name="Wang Y."/>
            <person name="Stata M."/>
            <person name="Wang W."/>
            <person name="Stajich J.E."/>
            <person name="White M.M."/>
            <person name="Moncalvo J.M."/>
        </authorList>
    </citation>
    <scope>NUCLEOTIDE SEQUENCE [LARGE SCALE GENOMIC DNA]</scope>
    <source>
        <strain evidence="1 2">AUS-77-4</strain>
    </source>
</reference>
<evidence type="ECO:0000313" key="2">
    <source>
        <dbReference type="Proteomes" id="UP000245699"/>
    </source>
</evidence>
<sequence length="253" mass="28369">MNNLIYSNKDAAIRTESLKNILSNNELNLVQNTGFSISLFGFDRENVYCMTNLNGNLVGYVEEVDTLRANTQTHHVVIKDLNHTQILYFKITNEGFSKKVEVYNLSGKLMGYSSGVTSLSNKVYTLYNGDNKKIGKFTSFKGHTITFKTIPESGKNREELPVYQSEKESLTPYQPSNEEIDCNERAVLLGCLISIDFDYNCGSSPLFKNYAFSKKNEPVSICPKHGSDIESHYCPTCGSSHHKSLTSSSSQYS</sequence>
<dbReference type="AlphaFoldDB" id="A0A2T9Y666"/>
<proteinExistence type="predicted"/>
<accession>A0A2T9Y666</accession>
<keyword evidence="2" id="KW-1185">Reference proteome</keyword>
<evidence type="ECO:0000313" key="1">
    <source>
        <dbReference type="EMBL" id="PVU87807.1"/>
    </source>
</evidence>
<name>A0A2T9Y666_9FUNG</name>
<gene>
    <name evidence="1" type="ORF">BB559_005877</name>
</gene>
<organism evidence="1 2">
    <name type="scientific">Furculomyces boomerangus</name>
    <dbReference type="NCBI Taxonomy" id="61424"/>
    <lineage>
        <taxon>Eukaryota</taxon>
        <taxon>Fungi</taxon>
        <taxon>Fungi incertae sedis</taxon>
        <taxon>Zoopagomycota</taxon>
        <taxon>Kickxellomycotina</taxon>
        <taxon>Harpellomycetes</taxon>
        <taxon>Harpellales</taxon>
        <taxon>Harpellaceae</taxon>
        <taxon>Furculomyces</taxon>
    </lineage>
</organism>
<dbReference type="Proteomes" id="UP000245699">
    <property type="component" value="Unassembled WGS sequence"/>
</dbReference>
<dbReference type="EMBL" id="MBFT01000691">
    <property type="protein sequence ID" value="PVU87807.1"/>
    <property type="molecule type" value="Genomic_DNA"/>
</dbReference>
<protein>
    <submittedName>
        <fullName evidence="1">Uncharacterized protein</fullName>
    </submittedName>
</protein>
<comment type="caution">
    <text evidence="1">The sequence shown here is derived from an EMBL/GenBank/DDBJ whole genome shotgun (WGS) entry which is preliminary data.</text>
</comment>